<keyword evidence="2" id="KW-0732">Signal</keyword>
<dbReference type="InterPro" id="IPR002048">
    <property type="entry name" value="EF_hand_dom"/>
</dbReference>
<evidence type="ECO:0000313" key="5">
    <source>
        <dbReference type="WBParaSite" id="HCON_00136630-00001"/>
    </source>
</evidence>
<dbReference type="Proteomes" id="UP000025227">
    <property type="component" value="Unplaced"/>
</dbReference>
<evidence type="ECO:0000256" key="2">
    <source>
        <dbReference type="SAM" id="SignalP"/>
    </source>
</evidence>
<dbReference type="PROSITE" id="PS00018">
    <property type="entry name" value="EF_HAND_1"/>
    <property type="match status" value="1"/>
</dbReference>
<dbReference type="AlphaFoldDB" id="A0A7I4YS68"/>
<keyword evidence="4" id="KW-1185">Reference proteome</keyword>
<evidence type="ECO:0000313" key="4">
    <source>
        <dbReference type="Proteomes" id="UP000025227"/>
    </source>
</evidence>
<dbReference type="Gene3D" id="1.10.238.10">
    <property type="entry name" value="EF-hand"/>
    <property type="match status" value="1"/>
</dbReference>
<dbReference type="InterPro" id="IPR011992">
    <property type="entry name" value="EF-hand-dom_pair"/>
</dbReference>
<name>A0A7I4YS68_HAECO</name>
<dbReference type="InterPro" id="IPR018247">
    <property type="entry name" value="EF_Hand_1_Ca_BS"/>
</dbReference>
<feature type="chain" id="PRO_5035460641" evidence="2">
    <location>
        <begin position="22"/>
        <end position="130"/>
    </location>
</feature>
<keyword evidence="1" id="KW-0106">Calcium</keyword>
<organism evidence="4 5">
    <name type="scientific">Haemonchus contortus</name>
    <name type="common">Barber pole worm</name>
    <dbReference type="NCBI Taxonomy" id="6289"/>
    <lineage>
        <taxon>Eukaryota</taxon>
        <taxon>Metazoa</taxon>
        <taxon>Ecdysozoa</taxon>
        <taxon>Nematoda</taxon>
        <taxon>Chromadorea</taxon>
        <taxon>Rhabditida</taxon>
        <taxon>Rhabditina</taxon>
        <taxon>Rhabditomorpha</taxon>
        <taxon>Strongyloidea</taxon>
        <taxon>Trichostrongylidae</taxon>
        <taxon>Haemonchus</taxon>
    </lineage>
</organism>
<dbReference type="SUPFAM" id="SSF47473">
    <property type="entry name" value="EF-hand"/>
    <property type="match status" value="1"/>
</dbReference>
<sequence>MTSCHCAVIIYPLLLIMVASSSTIVNQKLHKSIVKEFHDIDTDKDELVTLQEVLEHWKEHVRKMTKIQMDILKEGYKCADLNHDGRINATEFEIEVRRVLADIHFPKVHNHTAGIFRTTDFNVSNLYKIK</sequence>
<protein>
    <submittedName>
        <fullName evidence="5">EF-hand domain-containing protein</fullName>
    </submittedName>
</protein>
<dbReference type="WBParaSite" id="HCON_00136630-00001">
    <property type="protein sequence ID" value="HCON_00136630-00001"/>
    <property type="gene ID" value="HCON_00136630"/>
</dbReference>
<proteinExistence type="predicted"/>
<dbReference type="GO" id="GO:0005509">
    <property type="term" value="F:calcium ion binding"/>
    <property type="evidence" value="ECO:0007669"/>
    <property type="project" value="InterPro"/>
</dbReference>
<evidence type="ECO:0000256" key="1">
    <source>
        <dbReference type="ARBA" id="ARBA00022837"/>
    </source>
</evidence>
<evidence type="ECO:0000259" key="3">
    <source>
        <dbReference type="PROSITE" id="PS50222"/>
    </source>
</evidence>
<feature type="domain" description="EF-hand" evidence="3">
    <location>
        <begin position="67"/>
        <end position="102"/>
    </location>
</feature>
<reference evidence="5" key="1">
    <citation type="submission" date="2020-12" db="UniProtKB">
        <authorList>
            <consortium name="WormBaseParasite"/>
        </authorList>
    </citation>
    <scope>IDENTIFICATION</scope>
    <source>
        <strain evidence="5">MHco3</strain>
    </source>
</reference>
<accession>A0A7I4YS68</accession>
<dbReference type="PROSITE" id="PS50222">
    <property type="entry name" value="EF_HAND_2"/>
    <property type="match status" value="1"/>
</dbReference>
<feature type="signal peptide" evidence="2">
    <location>
        <begin position="1"/>
        <end position="21"/>
    </location>
</feature>
<dbReference type="Pfam" id="PF13499">
    <property type="entry name" value="EF-hand_7"/>
    <property type="match status" value="1"/>
</dbReference>
<dbReference type="OrthoDB" id="26525at2759"/>